<reference evidence="3 4" key="1">
    <citation type="journal article" date="2006" name="Science">
        <title>Phytophthora genome sequences uncover evolutionary origins and mechanisms of pathogenesis.</title>
        <authorList>
            <person name="Tyler B.M."/>
            <person name="Tripathy S."/>
            <person name="Zhang X."/>
            <person name="Dehal P."/>
            <person name="Jiang R.H."/>
            <person name="Aerts A."/>
            <person name="Arredondo F.D."/>
            <person name="Baxter L."/>
            <person name="Bensasson D."/>
            <person name="Beynon J.L."/>
            <person name="Chapman J."/>
            <person name="Damasceno C.M."/>
            <person name="Dorrance A.E."/>
            <person name="Dou D."/>
            <person name="Dickerman A.W."/>
            <person name="Dubchak I.L."/>
            <person name="Garbelotto M."/>
            <person name="Gijzen M."/>
            <person name="Gordon S.G."/>
            <person name="Govers F."/>
            <person name="Grunwald N.J."/>
            <person name="Huang W."/>
            <person name="Ivors K.L."/>
            <person name="Jones R.W."/>
            <person name="Kamoun S."/>
            <person name="Krampis K."/>
            <person name="Lamour K.H."/>
            <person name="Lee M.K."/>
            <person name="McDonald W.H."/>
            <person name="Medina M."/>
            <person name="Meijer H.J."/>
            <person name="Nordberg E.K."/>
            <person name="Maclean D.J."/>
            <person name="Ospina-Giraldo M.D."/>
            <person name="Morris P.F."/>
            <person name="Phuntumart V."/>
            <person name="Putnam N.H."/>
            <person name="Rash S."/>
            <person name="Rose J.K."/>
            <person name="Sakihama Y."/>
            <person name="Salamov A.A."/>
            <person name="Savidor A."/>
            <person name="Scheuring C.F."/>
            <person name="Smith B.M."/>
            <person name="Sobral B.W."/>
            <person name="Terry A."/>
            <person name="Torto-Alalibo T.A."/>
            <person name="Win J."/>
            <person name="Xu Z."/>
            <person name="Zhang H."/>
            <person name="Grigoriev I.V."/>
            <person name="Rokhsar D.S."/>
            <person name="Boore J.L."/>
        </authorList>
    </citation>
    <scope>NUCLEOTIDE SEQUENCE [LARGE SCALE GENOMIC DNA]</scope>
    <source>
        <strain evidence="3 4">P6497</strain>
    </source>
</reference>
<evidence type="ECO:0000259" key="2">
    <source>
        <dbReference type="Pfam" id="PF13843"/>
    </source>
</evidence>
<dbReference type="OMA" id="GCEQCNV"/>
<dbReference type="Pfam" id="PF13843">
    <property type="entry name" value="DDE_Tnp_1_7"/>
    <property type="match status" value="1"/>
</dbReference>
<evidence type="ECO:0000313" key="3">
    <source>
        <dbReference type="EMBL" id="EGZ10582.1"/>
    </source>
</evidence>
<dbReference type="PANTHER" id="PTHR46599:SF3">
    <property type="entry name" value="PIGGYBAC TRANSPOSABLE ELEMENT-DERIVED PROTEIN 4"/>
    <property type="match status" value="1"/>
</dbReference>
<dbReference type="RefSeq" id="XP_009533327.1">
    <property type="nucleotide sequence ID" value="XM_009535032.1"/>
</dbReference>
<dbReference type="KEGG" id="psoj:PHYSODRAFT_304413"/>
<gene>
    <name evidence="3" type="ORF">PHYSODRAFT_304413</name>
</gene>
<dbReference type="PANTHER" id="PTHR46599">
    <property type="entry name" value="PIGGYBAC TRANSPOSABLE ELEMENT-DERIVED PROTEIN 4"/>
    <property type="match status" value="1"/>
</dbReference>
<protein>
    <recommendedName>
        <fullName evidence="2">PiggyBac transposable element-derived protein domain-containing protein</fullName>
    </recommendedName>
</protein>
<dbReference type="Proteomes" id="UP000002640">
    <property type="component" value="Unassembled WGS sequence"/>
</dbReference>
<dbReference type="InterPro" id="IPR029526">
    <property type="entry name" value="PGBD"/>
</dbReference>
<feature type="region of interest" description="Disordered" evidence="1">
    <location>
        <begin position="1"/>
        <end position="45"/>
    </location>
</feature>
<feature type="compositionally biased region" description="Acidic residues" evidence="1">
    <location>
        <begin position="8"/>
        <end position="41"/>
    </location>
</feature>
<keyword evidence="4" id="KW-1185">Reference proteome</keyword>
<organism evidence="3 4">
    <name type="scientific">Phytophthora sojae (strain P6497)</name>
    <name type="common">Soybean stem and root rot agent</name>
    <name type="synonym">Phytophthora megasperma f. sp. glycines</name>
    <dbReference type="NCBI Taxonomy" id="1094619"/>
    <lineage>
        <taxon>Eukaryota</taxon>
        <taxon>Sar</taxon>
        <taxon>Stramenopiles</taxon>
        <taxon>Oomycota</taxon>
        <taxon>Peronosporomycetes</taxon>
        <taxon>Peronosporales</taxon>
        <taxon>Peronosporaceae</taxon>
        <taxon>Phytophthora</taxon>
    </lineage>
</organism>
<dbReference type="AlphaFoldDB" id="G5A0V0"/>
<sequence>MEIHEPLNEDDVSAEWEFEDSENEEEDSEVEPATSEDEDTKESDADCVSVAAEVTSAALRKLTGNAYVDGLIRESGLHIIRDGEVKLAFKERGELGLFSLFFTREFRDSLQTCTNTVLKEQGQDEATVFEIDAYIGLEIAMSIIPLTEIKELWPQKLFLGQADFAKTMARNRFESIRACFQRQEQDPLWHSRHVLTQVQQKFAAIAVPVGAVTLDELAVRTNALSGAKTFMPSKPDKYGVRFYGVSGWESLYAYSVWDNGSGERTRTVPVERYVDVFPSLRTAMFRTLERADIPVKRKDASALWVAIISLQGKWISTELEASKARVDVAPRGSWELVAAIDVPTGWEKLQDAQKRAQKKLPEHLQTSYTPPEDCAQCGTFQVPAAVVAYNLFMNGVDRVDPLRSTNPIRGKEKRLSMSILTWAIDLALINAFALFQKVAGPGASRVTLREFKRRVAEKLTDVQRARMEKSHRQQPAPTEPLNQVLGADDSLHTITPNSRQQSTGKLTCYLCSLRGFSKKVLFGCTGCHRGFHVAYFTAFHYRDALTSTSLTFHSALDALCAAAAGDAVAQTRLKKNKTITYLDPLELP</sequence>
<proteinExistence type="predicted"/>
<name>G5A0V0_PHYSP</name>
<dbReference type="InParanoid" id="G5A0V0"/>
<dbReference type="GeneID" id="20642416"/>
<evidence type="ECO:0000256" key="1">
    <source>
        <dbReference type="SAM" id="MobiDB-lite"/>
    </source>
</evidence>
<accession>G5A0V0</accession>
<feature type="domain" description="PiggyBac transposable element-derived protein" evidence="2">
    <location>
        <begin position="96"/>
        <end position="246"/>
    </location>
</feature>
<evidence type="ECO:0000313" key="4">
    <source>
        <dbReference type="Proteomes" id="UP000002640"/>
    </source>
</evidence>
<dbReference type="EMBL" id="JH159158">
    <property type="protein sequence ID" value="EGZ10582.1"/>
    <property type="molecule type" value="Genomic_DNA"/>
</dbReference>